<evidence type="ECO:0000313" key="3">
    <source>
        <dbReference type="RefSeq" id="XP_052129638.1"/>
    </source>
</evidence>
<keyword evidence="2" id="KW-1185">Reference proteome</keyword>
<gene>
    <name evidence="3" type="primary">LOC127750941</name>
</gene>
<sequence length="190" mass="21194">MAGNIVVLVDLTGDDEEVDVINVTGDTIVLNDDTLEDEVIAEYKETCDLHSITVEAYLKKSPDYNTYRDIWESLSDEEKNLSTLQTAKVSKYLMGIYNSKPERQEESDSSDEDDDHVPANAQNNVIDPSEPGSSTGDRPASKRKIEQDSNDSDRPASKKSKKTQASNDSDSESEYYTPKKKKTQKKNAGF</sequence>
<feature type="compositionally biased region" description="Polar residues" evidence="1">
    <location>
        <begin position="120"/>
        <end position="136"/>
    </location>
</feature>
<accession>A0A9C6X5U2</accession>
<name>A0A9C6X5U2_FRAOC</name>
<organism evidence="2 3">
    <name type="scientific">Frankliniella occidentalis</name>
    <name type="common">Western flower thrips</name>
    <name type="synonym">Euthrips occidentalis</name>
    <dbReference type="NCBI Taxonomy" id="133901"/>
    <lineage>
        <taxon>Eukaryota</taxon>
        <taxon>Metazoa</taxon>
        <taxon>Ecdysozoa</taxon>
        <taxon>Arthropoda</taxon>
        <taxon>Hexapoda</taxon>
        <taxon>Insecta</taxon>
        <taxon>Pterygota</taxon>
        <taxon>Neoptera</taxon>
        <taxon>Paraneoptera</taxon>
        <taxon>Thysanoptera</taxon>
        <taxon>Terebrantia</taxon>
        <taxon>Thripoidea</taxon>
        <taxon>Thripidae</taxon>
        <taxon>Frankliniella</taxon>
    </lineage>
</organism>
<evidence type="ECO:0000313" key="2">
    <source>
        <dbReference type="Proteomes" id="UP000504606"/>
    </source>
</evidence>
<dbReference type="KEGG" id="foc:127750941"/>
<evidence type="ECO:0000256" key="1">
    <source>
        <dbReference type="SAM" id="MobiDB-lite"/>
    </source>
</evidence>
<feature type="compositionally biased region" description="Basic and acidic residues" evidence="1">
    <location>
        <begin position="139"/>
        <end position="156"/>
    </location>
</feature>
<dbReference type="RefSeq" id="XP_052129638.1">
    <property type="nucleotide sequence ID" value="XM_052273678.1"/>
</dbReference>
<dbReference type="GeneID" id="127750941"/>
<reference evidence="3" key="1">
    <citation type="submission" date="2025-08" db="UniProtKB">
        <authorList>
            <consortium name="RefSeq"/>
        </authorList>
    </citation>
    <scope>IDENTIFICATION</scope>
    <source>
        <tissue evidence="3">Whole organism</tissue>
    </source>
</reference>
<protein>
    <submittedName>
        <fullName evidence="3">Uncharacterized protein LOC127750941</fullName>
    </submittedName>
</protein>
<dbReference type="Proteomes" id="UP000504606">
    <property type="component" value="Unplaced"/>
</dbReference>
<dbReference type="AlphaFoldDB" id="A0A9C6X5U2"/>
<feature type="region of interest" description="Disordered" evidence="1">
    <location>
        <begin position="101"/>
        <end position="190"/>
    </location>
</feature>
<feature type="compositionally biased region" description="Basic residues" evidence="1">
    <location>
        <begin position="178"/>
        <end position="190"/>
    </location>
</feature>
<proteinExistence type="predicted"/>